<sequence length="1013" mass="115456">RQIRRIIASNDHHSSLLTYDNSSSSSSSDGNGDTYNSLQSVITSQAVSNNFHISTNEILSNNDDLADSSTSDSSSDLLFSDPLSSDPLVCSDKDSNLSPSYNNSDPIQYLEEFESSLGVWAINNNITHSALSQLLVILNNHTNHNNLPLDARTLLKTSRLPLYNLIEIGNGSFWYYGLEKCILNMVEEQYNVDTLELLINIDGLPIAKSSNSSIWPILCSDTKFKKVFMIGAYYGHEKTIDSNMYLEQFVNEIVPLIQNGFKLPNNKLINIKMYGLICDAPAKSFVLCTKGHTGYYSCSKCIIKGSYINNRICFPLHTTESEVNGDSDEIIGFSDLRTDLEFKNNDYADTYQHICLGVVKKMISLWVSGPLPIRMLARDIKIISDKLTDYQKTTPNDFSRKPRSLYDYKHFKATEFRNFLLYTGPIVLKNYLQNNLYTNFIVLHVSITILINPIYCTNDIFIAYAKKLLIKFVLGFQKLYGKENVSHNVHNLLHLADDVQQYGALDEFSAFRFENHMSSIKKMLRKSERPLQQLAKRYSERENIVKFNNTKPIGQLGLKKLHTSSPLTNSISINKTSVIQYKQYTSSKLSIICDGTKNCFCLLNDNVVVFVQNIVKFISSDKIYICGYDLKLSNPSSFYTIPCSSIDLNIKIVSVYKIILKSKEMKTMSIPMFKIVEFEDSIQLVPINWLTENQTHCYWPPASLNQIKVNKLIANRTSPDKNWNAFSIQRVFGTSELESGSDTDCKKRSRHDRAAITFELNNEDLLCNNLTTPITKKKRKLSFDINKTTNNSQETTFPKFPSPLHENNPRNDLFNNLEEFEEDDIIVSSNISVLHSQQMSTPSSKFPMINQSKSTEKSINNAVWKKEISKKMSKILLKFDMLQEQNDEIKNLVETLTKRLTANCNGMMDEINILQPEIEFGLPYSSECSLLEAEKHLCIDSVFYSQMVNILKSIGGSDFVSIVNNVMSKLLTNCLAISYTVVRYHKPHVTNKEIHNQIAKWLVQSQLRKVRQE</sequence>
<evidence type="ECO:0000313" key="2">
    <source>
        <dbReference type="Proteomes" id="UP000478052"/>
    </source>
</evidence>
<evidence type="ECO:0008006" key="3">
    <source>
        <dbReference type="Google" id="ProtNLM"/>
    </source>
</evidence>
<feature type="non-terminal residue" evidence="1">
    <location>
        <position position="1013"/>
    </location>
</feature>
<reference evidence="1 2" key="1">
    <citation type="submission" date="2019-08" db="EMBL/GenBank/DDBJ databases">
        <title>Whole genome of Aphis craccivora.</title>
        <authorList>
            <person name="Voronova N.V."/>
            <person name="Shulinski R.S."/>
            <person name="Bandarenka Y.V."/>
            <person name="Zhorov D.G."/>
            <person name="Warner D."/>
        </authorList>
    </citation>
    <scope>NUCLEOTIDE SEQUENCE [LARGE SCALE GENOMIC DNA]</scope>
    <source>
        <strain evidence="1">180601</strain>
        <tissue evidence="1">Whole Body</tissue>
    </source>
</reference>
<organism evidence="1 2">
    <name type="scientific">Aphis craccivora</name>
    <name type="common">Cowpea aphid</name>
    <dbReference type="NCBI Taxonomy" id="307492"/>
    <lineage>
        <taxon>Eukaryota</taxon>
        <taxon>Metazoa</taxon>
        <taxon>Ecdysozoa</taxon>
        <taxon>Arthropoda</taxon>
        <taxon>Hexapoda</taxon>
        <taxon>Insecta</taxon>
        <taxon>Pterygota</taxon>
        <taxon>Neoptera</taxon>
        <taxon>Paraneoptera</taxon>
        <taxon>Hemiptera</taxon>
        <taxon>Sternorrhyncha</taxon>
        <taxon>Aphidomorpha</taxon>
        <taxon>Aphidoidea</taxon>
        <taxon>Aphididae</taxon>
        <taxon>Aphidini</taxon>
        <taxon>Aphis</taxon>
        <taxon>Aphis</taxon>
    </lineage>
</organism>
<gene>
    <name evidence="1" type="ORF">FWK35_00031917</name>
</gene>
<proteinExistence type="predicted"/>
<dbReference type="OrthoDB" id="8007085at2759"/>
<evidence type="ECO:0000313" key="1">
    <source>
        <dbReference type="EMBL" id="KAF0720855.1"/>
    </source>
</evidence>
<dbReference type="Proteomes" id="UP000478052">
    <property type="component" value="Unassembled WGS sequence"/>
</dbReference>
<dbReference type="PANTHER" id="PTHR33053:SF25">
    <property type="entry name" value="TRANSPOSASE DOMAIN-CONTAINING PROTEIN"/>
    <property type="match status" value="1"/>
</dbReference>
<keyword evidence="2" id="KW-1185">Reference proteome</keyword>
<name>A0A6G0W2Z2_APHCR</name>
<dbReference type="PANTHER" id="PTHR33053">
    <property type="entry name" value="PROTEIN, PUTATIVE-RELATED"/>
    <property type="match status" value="1"/>
</dbReference>
<comment type="caution">
    <text evidence="1">The sequence shown here is derived from an EMBL/GenBank/DDBJ whole genome shotgun (WGS) entry which is preliminary data.</text>
</comment>
<protein>
    <recommendedName>
        <fullName evidence="3">DUF4806 domain-containing protein</fullName>
    </recommendedName>
</protein>
<accession>A0A6G0W2Z2</accession>
<dbReference type="EMBL" id="VUJU01009395">
    <property type="protein sequence ID" value="KAF0720855.1"/>
    <property type="molecule type" value="Genomic_DNA"/>
</dbReference>
<feature type="non-terminal residue" evidence="1">
    <location>
        <position position="1"/>
    </location>
</feature>
<dbReference type="AlphaFoldDB" id="A0A6G0W2Z2"/>